<comment type="caution">
    <text evidence="4">The sequence shown here is derived from an EMBL/GenBank/DDBJ whole genome shotgun (WGS) entry which is preliminary data.</text>
</comment>
<gene>
    <name evidence="4" type="ORF">V1264_023819</name>
</gene>
<name>A0AAN9BCG6_9CAEN</name>
<comment type="caution">
    <text evidence="1">Lacks conserved residue(s) required for the propagation of feature annotation.</text>
</comment>
<dbReference type="AlphaFoldDB" id="A0AAN9BCG6"/>
<dbReference type="Pfam" id="PF01477">
    <property type="entry name" value="PLAT"/>
    <property type="match status" value="1"/>
</dbReference>
<evidence type="ECO:0000313" key="5">
    <source>
        <dbReference type="Proteomes" id="UP001374579"/>
    </source>
</evidence>
<organism evidence="4 5">
    <name type="scientific">Littorina saxatilis</name>
    <dbReference type="NCBI Taxonomy" id="31220"/>
    <lineage>
        <taxon>Eukaryota</taxon>
        <taxon>Metazoa</taxon>
        <taxon>Spiralia</taxon>
        <taxon>Lophotrochozoa</taxon>
        <taxon>Mollusca</taxon>
        <taxon>Gastropoda</taxon>
        <taxon>Caenogastropoda</taxon>
        <taxon>Littorinimorpha</taxon>
        <taxon>Littorinoidea</taxon>
        <taxon>Littorinidae</taxon>
        <taxon>Littorina</taxon>
    </lineage>
</organism>
<evidence type="ECO:0000259" key="3">
    <source>
        <dbReference type="PROSITE" id="PS50095"/>
    </source>
</evidence>
<evidence type="ECO:0000256" key="2">
    <source>
        <dbReference type="SAM" id="SignalP"/>
    </source>
</evidence>
<accession>A0AAN9BCG6</accession>
<evidence type="ECO:0000313" key="4">
    <source>
        <dbReference type="EMBL" id="KAK7100960.1"/>
    </source>
</evidence>
<feature type="chain" id="PRO_5042837448" description="PLAT domain-containing protein" evidence="2">
    <location>
        <begin position="25"/>
        <end position="177"/>
    </location>
</feature>
<feature type="domain" description="PLAT" evidence="3">
    <location>
        <begin position="50"/>
        <end position="174"/>
    </location>
</feature>
<dbReference type="PANTHER" id="PTHR31718">
    <property type="entry name" value="PLAT DOMAIN-CONTAINING PROTEIN"/>
    <property type="match status" value="1"/>
</dbReference>
<protein>
    <recommendedName>
        <fullName evidence="3">PLAT domain-containing protein</fullName>
    </recommendedName>
</protein>
<feature type="signal peptide" evidence="2">
    <location>
        <begin position="1"/>
        <end position="24"/>
    </location>
</feature>
<dbReference type="PANTHER" id="PTHR31718:SF60">
    <property type="entry name" value="LIPOXYGENASE HOMOLOGY DOMAIN-CONTAINING PROTEIN 1"/>
    <property type="match status" value="1"/>
</dbReference>
<dbReference type="PROSITE" id="PS50095">
    <property type="entry name" value="PLAT"/>
    <property type="match status" value="1"/>
</dbReference>
<dbReference type="InterPro" id="IPR001024">
    <property type="entry name" value="PLAT/LH2_dom"/>
</dbReference>
<sequence>MMTKVGAVTLIMTVTMVMMMMTTATKTSEERAVEHHQLPKRHYTICSGPSNVPVRVCTKTAHSSWLGTTGTDSDISISLGGSKCHTTWQDLDNAGNDFMPNALDCFNFNTQNLGPEVTSVRIHSDMSGVGPGWELDYVKTRYKNSDQKTTCRIWWFEIWIEDTYDKERTKAGGVKCF</sequence>
<keyword evidence="2" id="KW-0732">Signal</keyword>
<dbReference type="EMBL" id="JBAMIC010000011">
    <property type="protein sequence ID" value="KAK7100960.1"/>
    <property type="molecule type" value="Genomic_DNA"/>
</dbReference>
<dbReference type="InterPro" id="IPR036392">
    <property type="entry name" value="PLAT/LH2_dom_sf"/>
</dbReference>
<dbReference type="SUPFAM" id="SSF49723">
    <property type="entry name" value="Lipase/lipooxygenase domain (PLAT/LH2 domain)"/>
    <property type="match status" value="1"/>
</dbReference>
<reference evidence="4 5" key="1">
    <citation type="submission" date="2024-02" db="EMBL/GenBank/DDBJ databases">
        <title>Chromosome-scale genome assembly of the rough periwinkle Littorina saxatilis.</title>
        <authorList>
            <person name="De Jode A."/>
            <person name="Faria R."/>
            <person name="Formenti G."/>
            <person name="Sims Y."/>
            <person name="Smith T.P."/>
            <person name="Tracey A."/>
            <person name="Wood J.M.D."/>
            <person name="Zagrodzka Z.B."/>
            <person name="Johannesson K."/>
            <person name="Butlin R.K."/>
            <person name="Leder E.H."/>
        </authorList>
    </citation>
    <scope>NUCLEOTIDE SEQUENCE [LARGE SCALE GENOMIC DNA]</scope>
    <source>
        <strain evidence="4">Snail1</strain>
        <tissue evidence="4">Muscle</tissue>
    </source>
</reference>
<keyword evidence="5" id="KW-1185">Reference proteome</keyword>
<evidence type="ECO:0000256" key="1">
    <source>
        <dbReference type="PROSITE-ProRule" id="PRU00152"/>
    </source>
</evidence>
<proteinExistence type="predicted"/>
<dbReference type="Gene3D" id="2.60.60.20">
    <property type="entry name" value="PLAT/LH2 domain"/>
    <property type="match status" value="1"/>
</dbReference>
<dbReference type="Proteomes" id="UP001374579">
    <property type="component" value="Unassembled WGS sequence"/>
</dbReference>